<accession>A0A6V7FF96</accession>
<evidence type="ECO:0008006" key="4">
    <source>
        <dbReference type="Google" id="ProtNLM"/>
    </source>
</evidence>
<reference evidence="2 3" key="1">
    <citation type="submission" date="2020-07" db="EMBL/GenBank/DDBJ databases">
        <authorList>
            <person name="Pothier F. J."/>
        </authorList>
    </citation>
    <scope>NUCLEOTIDE SEQUENCE [LARGE SCALE GENOMIC DNA]</scope>
    <source>
        <strain evidence="2 3">CFBP 7900</strain>
    </source>
</reference>
<protein>
    <recommendedName>
        <fullName evidence="4">Alanine acetyltransferase</fullName>
    </recommendedName>
</protein>
<dbReference type="EMBL" id="CAJDKC010000005">
    <property type="protein sequence ID" value="CAD0361897.1"/>
    <property type="molecule type" value="Genomic_DNA"/>
</dbReference>
<name>A0A6V7FF96_9XANT</name>
<sequence>MSEMASEPMWSDLQVSYLQALGHTVYLDRDTVDALPAPADVVESAPATAPMRVERAVQAPSVAHAAAPVARRTAPAAPAEAPRAPNTAPSAAPPRRSRVGLPDRLQIALLRASGCNPGDPNTQALMATWPLAELRGNPAAKRALWPQLRALRRRQDPA</sequence>
<feature type="region of interest" description="Disordered" evidence="1">
    <location>
        <begin position="62"/>
        <end position="99"/>
    </location>
</feature>
<feature type="compositionally biased region" description="Low complexity" evidence="1">
    <location>
        <begin position="62"/>
        <end position="89"/>
    </location>
</feature>
<comment type="caution">
    <text evidence="2">The sequence shown here is derived from an EMBL/GenBank/DDBJ whole genome shotgun (WGS) entry which is preliminary data.</text>
</comment>
<dbReference type="AlphaFoldDB" id="A0A6V7FF96"/>
<evidence type="ECO:0000313" key="2">
    <source>
        <dbReference type="EMBL" id="CAD0361897.1"/>
    </source>
</evidence>
<dbReference type="EMBL" id="CAJDKC010000005">
    <property type="protein sequence ID" value="CAD0361896.1"/>
    <property type="molecule type" value="Genomic_DNA"/>
</dbReference>
<organism evidence="2 3">
    <name type="scientific">Xanthomonas hortorum pv. carotae</name>
    <dbReference type="NCBI Taxonomy" id="487904"/>
    <lineage>
        <taxon>Bacteria</taxon>
        <taxon>Pseudomonadati</taxon>
        <taxon>Pseudomonadota</taxon>
        <taxon>Gammaproteobacteria</taxon>
        <taxon>Lysobacterales</taxon>
        <taxon>Lysobacteraceae</taxon>
        <taxon>Xanthomonas</taxon>
    </lineage>
</organism>
<evidence type="ECO:0000256" key="1">
    <source>
        <dbReference type="SAM" id="MobiDB-lite"/>
    </source>
</evidence>
<dbReference type="RefSeq" id="WP_023902532.1">
    <property type="nucleotide sequence ID" value="NZ_CAJDKC010000005.1"/>
</dbReference>
<proteinExistence type="predicted"/>
<dbReference type="Proteomes" id="UP000587508">
    <property type="component" value="Unassembled WGS sequence"/>
</dbReference>
<evidence type="ECO:0000313" key="3">
    <source>
        <dbReference type="Proteomes" id="UP000587508"/>
    </source>
</evidence>
<gene>
    <name evidence="2" type="ORF">CFBP7900_36740</name>
</gene>